<proteinExistence type="predicted"/>
<evidence type="ECO:0000313" key="1">
    <source>
        <dbReference type="EMBL" id="QDU46030.1"/>
    </source>
</evidence>
<evidence type="ECO:0000313" key="2">
    <source>
        <dbReference type="Proteomes" id="UP000319383"/>
    </source>
</evidence>
<reference evidence="1 2" key="1">
    <citation type="submission" date="2019-02" db="EMBL/GenBank/DDBJ databases">
        <title>Deep-cultivation of Planctomycetes and their phenomic and genomic characterization uncovers novel biology.</title>
        <authorList>
            <person name="Wiegand S."/>
            <person name="Jogler M."/>
            <person name="Boedeker C."/>
            <person name="Pinto D."/>
            <person name="Vollmers J."/>
            <person name="Rivas-Marin E."/>
            <person name="Kohn T."/>
            <person name="Peeters S.H."/>
            <person name="Heuer A."/>
            <person name="Rast P."/>
            <person name="Oberbeckmann S."/>
            <person name="Bunk B."/>
            <person name="Jeske O."/>
            <person name="Meyerdierks A."/>
            <person name="Storesund J.E."/>
            <person name="Kallscheuer N."/>
            <person name="Luecker S."/>
            <person name="Lage O.M."/>
            <person name="Pohl T."/>
            <person name="Merkel B.J."/>
            <person name="Hornburger P."/>
            <person name="Mueller R.-W."/>
            <person name="Bruemmer F."/>
            <person name="Labrenz M."/>
            <person name="Spormann A.M."/>
            <person name="Op den Camp H."/>
            <person name="Overmann J."/>
            <person name="Amann R."/>
            <person name="Jetten M.S.M."/>
            <person name="Mascher T."/>
            <person name="Medema M.H."/>
            <person name="Devos D.P."/>
            <person name="Kaster A.-K."/>
            <person name="Ovreas L."/>
            <person name="Rohde M."/>
            <person name="Galperin M.Y."/>
            <person name="Jogler C."/>
        </authorList>
    </citation>
    <scope>NUCLEOTIDE SEQUENCE [LARGE SCALE GENOMIC DNA]</scope>
    <source>
        <strain evidence="1 2">Mal52</strain>
    </source>
</reference>
<accession>A0A517ZU99</accession>
<sequence>MFNPQCPTCYSELETRAVAPCFMCGDSESGIEHLTDGRHEYAVYRFPNGTEMVLCEICYLDIGAFCGETWGFPSDQRLSCNDLFLVRQIYDPVVVKDGYCSKCQARLAYLRALREIIEANSSREQ</sequence>
<dbReference type="AlphaFoldDB" id="A0A517ZU99"/>
<gene>
    <name evidence="1" type="ORF">Mal52_45270</name>
</gene>
<name>A0A517ZU99_9PLAN</name>
<protein>
    <submittedName>
        <fullName evidence="1">Uncharacterized protein</fullName>
    </submittedName>
</protein>
<keyword evidence="2" id="KW-1185">Reference proteome</keyword>
<dbReference type="EMBL" id="CP036276">
    <property type="protein sequence ID" value="QDU46030.1"/>
    <property type="molecule type" value="Genomic_DNA"/>
</dbReference>
<dbReference type="KEGG" id="sdyn:Mal52_45270"/>
<organism evidence="1 2">
    <name type="scientific">Symmachiella dynata</name>
    <dbReference type="NCBI Taxonomy" id="2527995"/>
    <lineage>
        <taxon>Bacteria</taxon>
        <taxon>Pseudomonadati</taxon>
        <taxon>Planctomycetota</taxon>
        <taxon>Planctomycetia</taxon>
        <taxon>Planctomycetales</taxon>
        <taxon>Planctomycetaceae</taxon>
        <taxon>Symmachiella</taxon>
    </lineage>
</organism>
<dbReference type="Proteomes" id="UP000319383">
    <property type="component" value="Chromosome"/>
</dbReference>